<dbReference type="GO" id="GO:0052572">
    <property type="term" value="P:response to host immune response"/>
    <property type="evidence" value="ECO:0007669"/>
    <property type="project" value="TreeGrafter"/>
</dbReference>
<comment type="similarity">
    <text evidence="1">Belongs to the mycobacterial PPE family.</text>
</comment>
<feature type="domain" description="PPE family C-terminal" evidence="3">
    <location>
        <begin position="306"/>
        <end position="377"/>
    </location>
</feature>
<dbReference type="RefSeq" id="WP_085239138.1">
    <property type="nucleotide sequence ID" value="NZ_CTEC01000001.1"/>
</dbReference>
<organism evidence="4 5">
    <name type="scientific">Mycobacterium europaeum</name>
    <dbReference type="NCBI Taxonomy" id="761804"/>
    <lineage>
        <taxon>Bacteria</taxon>
        <taxon>Bacillati</taxon>
        <taxon>Actinomycetota</taxon>
        <taxon>Actinomycetes</taxon>
        <taxon>Mycobacteriales</taxon>
        <taxon>Mycobacteriaceae</taxon>
        <taxon>Mycobacterium</taxon>
        <taxon>Mycobacterium simiae complex</taxon>
    </lineage>
</organism>
<proteinExistence type="inferred from homology"/>
<dbReference type="AlphaFoldDB" id="A0A0U1DDQ8"/>
<feature type="domain" description="PPE" evidence="2">
    <location>
        <begin position="2"/>
        <end position="164"/>
    </location>
</feature>
<reference evidence="5" key="1">
    <citation type="submission" date="2015-03" db="EMBL/GenBank/DDBJ databases">
        <authorList>
            <person name="Urmite Genomes"/>
        </authorList>
    </citation>
    <scope>NUCLEOTIDE SEQUENCE [LARGE SCALE GENOMIC DNA]</scope>
    <source>
        <strain evidence="5">CSUR P1344</strain>
    </source>
</reference>
<keyword evidence="5" id="KW-1185">Reference proteome</keyword>
<dbReference type="FunFam" id="1.20.1260.20:FF:000001">
    <property type="entry name" value="PPE family protein PPE41"/>
    <property type="match status" value="1"/>
</dbReference>
<dbReference type="OrthoDB" id="4706105at2"/>
<dbReference type="EMBL" id="CTEC01000001">
    <property type="protein sequence ID" value="CQD12500.1"/>
    <property type="molecule type" value="Genomic_DNA"/>
</dbReference>
<dbReference type="STRING" id="761804.BN000_02643"/>
<dbReference type="Gene3D" id="1.20.1260.20">
    <property type="entry name" value="PPE superfamily"/>
    <property type="match status" value="1"/>
</dbReference>
<dbReference type="InterPro" id="IPR000030">
    <property type="entry name" value="PPE_dom"/>
</dbReference>
<gene>
    <name evidence="4" type="ORF">BN000_02643</name>
</gene>
<evidence type="ECO:0000313" key="4">
    <source>
        <dbReference type="EMBL" id="CQD12500.1"/>
    </source>
</evidence>
<dbReference type="SUPFAM" id="SSF140459">
    <property type="entry name" value="PE/PPE dimer-like"/>
    <property type="match status" value="1"/>
</dbReference>
<dbReference type="InterPro" id="IPR022171">
    <property type="entry name" value="PPE_C"/>
</dbReference>
<dbReference type="Pfam" id="PF00823">
    <property type="entry name" value="PPE"/>
    <property type="match status" value="1"/>
</dbReference>
<dbReference type="Proteomes" id="UP000199601">
    <property type="component" value="Unassembled WGS sequence"/>
</dbReference>
<evidence type="ECO:0000259" key="2">
    <source>
        <dbReference type="Pfam" id="PF00823"/>
    </source>
</evidence>
<protein>
    <submittedName>
        <fullName evidence="4">PPE family protein</fullName>
    </submittedName>
</protein>
<sequence>MDYGVLPPEINSERMYAGPGSGSMLTAAAAWDELAAELRSIAASYSSVISGLTTAWLGPSSARMAAAAAPYAAWLNATAAQAEQSGIHARAAAGAYEAAFAATVPPPVIETNRAELESLIATNTFGQNTAAIAANEARYARMWAQDAAAMYGYAGQSAAAAALTPFDPPAQNTNPAGTAGQTAAVSQVAGTSAGTNSQAVLSQLTSATPSALRSLAAPAAVNPPSASSLASLLSSLDSSPLAKLAGNVELIPKAVLPANDVLISTIMGLVIGARHLGDLTVAVKAATPGLAAGLGSAAPALGSTVSATVGQAGLVGGLAVPPSWAVATPAIRTVAAVLSGTSEGAVAAATVSEGSFFSGLAVAGMAGGALGAALPRALPGVGVKGRNQPVQDGASLKDSDSPENLQRVVADMAENPGSVQHWHTDPDHLDGLLDELRKKPGTHAVHVKNGKPRIALPHQ</sequence>
<dbReference type="Pfam" id="PF12484">
    <property type="entry name" value="PPE-SVP"/>
    <property type="match status" value="1"/>
</dbReference>
<evidence type="ECO:0000259" key="3">
    <source>
        <dbReference type="Pfam" id="PF12484"/>
    </source>
</evidence>
<name>A0A0U1DDQ8_9MYCO</name>
<accession>A0A0U1DDQ8</accession>
<dbReference type="InterPro" id="IPR038332">
    <property type="entry name" value="PPE_sf"/>
</dbReference>
<evidence type="ECO:0000313" key="5">
    <source>
        <dbReference type="Proteomes" id="UP000199601"/>
    </source>
</evidence>
<dbReference type="PANTHER" id="PTHR46766">
    <property type="entry name" value="GLUTAMINE-RICH PROTEIN 2"/>
    <property type="match status" value="1"/>
</dbReference>
<evidence type="ECO:0000256" key="1">
    <source>
        <dbReference type="ARBA" id="ARBA00010652"/>
    </source>
</evidence>
<dbReference type="PANTHER" id="PTHR46766:SF1">
    <property type="entry name" value="GLUTAMINE-RICH PROTEIN 2"/>
    <property type="match status" value="1"/>
</dbReference>